<keyword evidence="11 15" id="KW-0472">Membrane</keyword>
<dbReference type="EC" id="7.6.2.2" evidence="3"/>
<feature type="transmembrane region" description="Helical" evidence="15">
    <location>
        <begin position="942"/>
        <end position="963"/>
    </location>
</feature>
<dbReference type="CDD" id="cd18577">
    <property type="entry name" value="ABC_6TM_Pgp_ABCB1_D1_like"/>
    <property type="match status" value="1"/>
</dbReference>
<gene>
    <name evidence="18" type="ORF">AB6A40_000801</name>
</gene>
<accession>A0ABD6EC70</accession>
<dbReference type="CDD" id="cd03249">
    <property type="entry name" value="ABC_MTABC3_MDL1_MDL2"/>
    <property type="match status" value="2"/>
</dbReference>
<dbReference type="GO" id="GO:0016020">
    <property type="term" value="C:membrane"/>
    <property type="evidence" value="ECO:0007669"/>
    <property type="project" value="UniProtKB-SubCell"/>
</dbReference>
<dbReference type="PROSITE" id="PS50929">
    <property type="entry name" value="ABC_TM1F"/>
    <property type="match status" value="2"/>
</dbReference>
<evidence type="ECO:0000256" key="11">
    <source>
        <dbReference type="ARBA" id="ARBA00023136"/>
    </source>
</evidence>
<sequence length="1284" mass="142293">MAKVHDQTDKNGKLKQSEVTRNKKFKSVYEGEKKEEGKTPSFIELYRYTSTVDKILIVIAILTSLAEGGMASISPLIFRGLTNALISGQSQWDAGTFNDDEFYVAAMSAIYKYVGFGIGIFLLGLTMMMCWHSLCERQIHQIRKRYFKAVLRQNMGWYDVNQSGELTTIMSDGIDRIKDGLGDKMGVMISSFAAFIGGIVVAFFCSWQMTLLMLAFMPLIAGLISYLNRFVGSSVGQEERAYGRAGSVAEEVLFGVRTVISFNGQKKEVERYDGYLARAAEHGTRKQLIVACGVGAIFCTMFVAMAVAFWLGTKLVIAGSVTAGDVFGSFWGVLAGAIAVGRCVPQIGALMAARNSAATMFRIIDRVPEIDCQSEDGCKPEKLTGDICFENVNFCYPTRPNVQVLSNVSFNVTAGQSVALVGHSGCGKSTMVGLMLRFYEKMSGDVKIDGRPIEDFNVRWLRQHIGLVSQEPVLFGATIEENLKLGNENMTEEEMIRLCKMANAHNFIKELKEGYRTRIGDGGIQLSGGQKQRIAIARALASNPKILLLDEATSALDTESEQLVQYAIEKAKSGRTTITIAHRLSTIRNSDRIFVFDHGRIMEQGTHEQLMKMNGIYMKLVKAQEVAKAQKAEEAEDEKESKDGESQFEMQRWESSRLSSDSVRSGRFEIRRRSRRMSRAMSGTSNIEIELDEMKLESAEKKVNPSSIFTILKFARNEWLMLAIALIASILRGFVFPVFSLIYGSMFQALSQATDSEKLHGAVMNAIYFTLLGVGSGSVATVSGYMFGKVGEDLTRRMRKTLFAHILSQDGEYFDSYEHSTGKLAVRLASDASNVRAAIDQRLADVVQSVSAITAGIIVAFTFSYKMAPVGVGTAVGLMVIQTAIAQLLKTRSERDSKTAEEPSALATEAIEHHKTVQYLTRENYFYEKFCTMMRPVHRSSYFRGFLLAVTFGLHASFTFLNFACAYRYGLWLVLSRNASPFLVFQVIEALNAATMSMLAFGTYFPEYVRARFSAGIIFQMLSEKPRISASPGRGIQLALQGKVKVNNVEFAYPSNPKHRVLKGTSFEAEAGQTVALVGTSGCGKSTVIQLLERFYDPLSGSLSFDDKDLKQLDLFNVRSQMALVGQEPVLFNYSIRENIAYGLESVSMKQIEEAAKLANAHNFIKEMPEGYDTSVGEKGGRLSGGQKQRIAIARAVIRNPKILLLDEATSALDSESEKLVQEALDRARNGRTCIVIAHRLSSIQNSDMIVVMKAGKVIERGTHQELLQNEGLYWRLTKSQNLE</sequence>
<keyword evidence="5 15" id="KW-0812">Transmembrane</keyword>
<evidence type="ECO:0000256" key="1">
    <source>
        <dbReference type="ARBA" id="ARBA00004141"/>
    </source>
</evidence>
<evidence type="ECO:0000259" key="16">
    <source>
        <dbReference type="PROSITE" id="PS50893"/>
    </source>
</evidence>
<comment type="catalytic activity">
    <reaction evidence="13">
        <text>ATP + H2O + xenobioticSide 1 = ADP + phosphate + xenobioticSide 2.</text>
        <dbReference type="EC" id="7.6.2.2"/>
    </reaction>
</comment>
<organism evidence="18 19">
    <name type="scientific">Gnathostoma spinigerum</name>
    <dbReference type="NCBI Taxonomy" id="75299"/>
    <lineage>
        <taxon>Eukaryota</taxon>
        <taxon>Metazoa</taxon>
        <taxon>Ecdysozoa</taxon>
        <taxon>Nematoda</taxon>
        <taxon>Chromadorea</taxon>
        <taxon>Rhabditida</taxon>
        <taxon>Spirurina</taxon>
        <taxon>Gnathostomatomorpha</taxon>
        <taxon>Gnathostomatoidea</taxon>
        <taxon>Gnathostomatidae</taxon>
        <taxon>Gnathostoma</taxon>
    </lineage>
</organism>
<dbReference type="FunFam" id="3.40.50.300:FF:000916">
    <property type="entry name" value="ABC transporter B family member 9"/>
    <property type="match status" value="1"/>
</dbReference>
<dbReference type="PROSITE" id="PS50893">
    <property type="entry name" value="ABC_TRANSPORTER_2"/>
    <property type="match status" value="2"/>
</dbReference>
<evidence type="ECO:0000259" key="17">
    <source>
        <dbReference type="PROSITE" id="PS50929"/>
    </source>
</evidence>
<evidence type="ECO:0000313" key="19">
    <source>
        <dbReference type="Proteomes" id="UP001608902"/>
    </source>
</evidence>
<evidence type="ECO:0000256" key="14">
    <source>
        <dbReference type="SAM" id="MobiDB-lite"/>
    </source>
</evidence>
<evidence type="ECO:0000256" key="15">
    <source>
        <dbReference type="SAM" id="Phobius"/>
    </source>
</evidence>
<feature type="transmembrane region" description="Helical" evidence="15">
    <location>
        <begin position="766"/>
        <end position="788"/>
    </location>
</feature>
<evidence type="ECO:0000313" key="18">
    <source>
        <dbReference type="EMBL" id="MFH4974092.1"/>
    </source>
</evidence>
<reference evidence="18 19" key="1">
    <citation type="submission" date="2024-08" db="EMBL/GenBank/DDBJ databases">
        <title>Gnathostoma spinigerum genome.</title>
        <authorList>
            <person name="Gonzalez-Bertolin B."/>
            <person name="Monzon S."/>
            <person name="Zaballos A."/>
            <person name="Jimenez P."/>
            <person name="Dekumyoy P."/>
            <person name="Varona S."/>
            <person name="Cuesta I."/>
            <person name="Sumanam S."/>
            <person name="Adisakwattana P."/>
            <person name="Gasser R.B."/>
            <person name="Hernandez-Gonzalez A."/>
            <person name="Young N.D."/>
            <person name="Perteguer M.J."/>
        </authorList>
    </citation>
    <scope>NUCLEOTIDE SEQUENCE [LARGE SCALE GENOMIC DNA]</scope>
    <source>
        <strain evidence="18">AL3</strain>
        <tissue evidence="18">Liver</tissue>
    </source>
</reference>
<evidence type="ECO:0000256" key="12">
    <source>
        <dbReference type="ARBA" id="ARBA00023180"/>
    </source>
</evidence>
<keyword evidence="12" id="KW-0325">Glycoprotein</keyword>
<feature type="domain" description="ABC transporter" evidence="16">
    <location>
        <begin position="1044"/>
        <end position="1280"/>
    </location>
</feature>
<dbReference type="Proteomes" id="UP001608902">
    <property type="component" value="Unassembled WGS sequence"/>
</dbReference>
<name>A0ABD6EC70_9BILA</name>
<feature type="transmembrane region" description="Helical" evidence="15">
    <location>
        <begin position="185"/>
        <end position="204"/>
    </location>
</feature>
<dbReference type="GO" id="GO:0008559">
    <property type="term" value="F:ABC-type xenobiotic transporter activity"/>
    <property type="evidence" value="ECO:0007669"/>
    <property type="project" value="UniProtKB-EC"/>
</dbReference>
<evidence type="ECO:0000256" key="3">
    <source>
        <dbReference type="ARBA" id="ARBA00012191"/>
    </source>
</evidence>
<protein>
    <recommendedName>
        <fullName evidence="3">ABC-type xenobiotic transporter</fullName>
        <ecNumber evidence="3">7.6.2.2</ecNumber>
    </recommendedName>
</protein>
<keyword evidence="4" id="KW-0813">Transport</keyword>
<dbReference type="InterPro" id="IPR039421">
    <property type="entry name" value="Type_1_exporter"/>
</dbReference>
<evidence type="ECO:0000256" key="13">
    <source>
        <dbReference type="ARBA" id="ARBA00034018"/>
    </source>
</evidence>
<dbReference type="InterPro" id="IPR011527">
    <property type="entry name" value="ABC1_TM_dom"/>
</dbReference>
<feature type="transmembrane region" description="Helical" evidence="15">
    <location>
        <begin position="113"/>
        <end position="135"/>
    </location>
</feature>
<feature type="transmembrane region" description="Helical" evidence="15">
    <location>
        <begin position="210"/>
        <end position="227"/>
    </location>
</feature>
<feature type="transmembrane region" description="Helical" evidence="15">
    <location>
        <begin position="983"/>
        <end position="1005"/>
    </location>
</feature>
<dbReference type="InterPro" id="IPR027417">
    <property type="entry name" value="P-loop_NTPase"/>
</dbReference>
<keyword evidence="19" id="KW-1185">Reference proteome</keyword>
<dbReference type="Gene3D" id="1.20.1560.10">
    <property type="entry name" value="ABC transporter type 1, transmembrane domain"/>
    <property type="match status" value="1"/>
</dbReference>
<proteinExistence type="inferred from homology"/>
<feature type="transmembrane region" description="Helical" evidence="15">
    <location>
        <begin position="288"/>
        <end position="310"/>
    </location>
</feature>
<dbReference type="Pfam" id="PF00005">
    <property type="entry name" value="ABC_tran"/>
    <property type="match status" value="2"/>
</dbReference>
<evidence type="ECO:0000256" key="9">
    <source>
        <dbReference type="ARBA" id="ARBA00022967"/>
    </source>
</evidence>
<feature type="transmembrane region" description="Helical" evidence="15">
    <location>
        <begin position="55"/>
        <end position="78"/>
    </location>
</feature>
<keyword evidence="10 15" id="KW-1133">Transmembrane helix</keyword>
<feature type="transmembrane region" description="Helical" evidence="15">
    <location>
        <begin position="871"/>
        <end position="889"/>
    </location>
</feature>
<dbReference type="GO" id="GO:0005524">
    <property type="term" value="F:ATP binding"/>
    <property type="evidence" value="ECO:0007669"/>
    <property type="project" value="UniProtKB-KW"/>
</dbReference>
<feature type="transmembrane region" description="Helical" evidence="15">
    <location>
        <begin position="330"/>
        <end position="353"/>
    </location>
</feature>
<keyword evidence="9" id="KW-1278">Translocase</keyword>
<keyword evidence="6" id="KW-0677">Repeat</keyword>
<feature type="transmembrane region" description="Helical" evidence="15">
    <location>
        <begin position="846"/>
        <end position="865"/>
    </location>
</feature>
<evidence type="ECO:0000256" key="10">
    <source>
        <dbReference type="ARBA" id="ARBA00022989"/>
    </source>
</evidence>
<feature type="domain" description="ABC transmembrane type-1" evidence="17">
    <location>
        <begin position="58"/>
        <end position="352"/>
    </location>
</feature>
<dbReference type="EMBL" id="JBGFUD010000249">
    <property type="protein sequence ID" value="MFH4974092.1"/>
    <property type="molecule type" value="Genomic_DNA"/>
</dbReference>
<dbReference type="PROSITE" id="PS00211">
    <property type="entry name" value="ABC_TRANSPORTER_1"/>
    <property type="match status" value="2"/>
</dbReference>
<dbReference type="SMART" id="SM00382">
    <property type="entry name" value="AAA"/>
    <property type="match status" value="2"/>
</dbReference>
<evidence type="ECO:0000256" key="8">
    <source>
        <dbReference type="ARBA" id="ARBA00022840"/>
    </source>
</evidence>
<dbReference type="InterPro" id="IPR036640">
    <property type="entry name" value="ABC1_TM_sf"/>
</dbReference>
<dbReference type="SUPFAM" id="SSF90123">
    <property type="entry name" value="ABC transporter transmembrane region"/>
    <property type="match status" value="2"/>
</dbReference>
<dbReference type="InterPro" id="IPR017871">
    <property type="entry name" value="ABC_transporter-like_CS"/>
</dbReference>
<feature type="domain" description="ABC transmembrane type-1" evidence="17">
    <location>
        <begin position="723"/>
        <end position="1010"/>
    </location>
</feature>
<keyword evidence="8" id="KW-0067">ATP-binding</keyword>
<evidence type="ECO:0000256" key="7">
    <source>
        <dbReference type="ARBA" id="ARBA00022741"/>
    </source>
</evidence>
<evidence type="ECO:0000256" key="2">
    <source>
        <dbReference type="ARBA" id="ARBA00007577"/>
    </source>
</evidence>
<dbReference type="PANTHER" id="PTHR43394">
    <property type="entry name" value="ATP-DEPENDENT PERMEASE MDL1, MITOCHONDRIAL"/>
    <property type="match status" value="1"/>
</dbReference>
<dbReference type="SUPFAM" id="SSF52540">
    <property type="entry name" value="P-loop containing nucleoside triphosphate hydrolases"/>
    <property type="match status" value="2"/>
</dbReference>
<comment type="similarity">
    <text evidence="2">Belongs to the ABC transporter superfamily. ABCB family. Multidrug resistance exporter (TC 3.A.1.201) subfamily.</text>
</comment>
<evidence type="ECO:0000256" key="4">
    <source>
        <dbReference type="ARBA" id="ARBA00022448"/>
    </source>
</evidence>
<comment type="subcellular location">
    <subcellularLocation>
        <location evidence="1">Membrane</location>
        <topology evidence="1">Multi-pass membrane protein</topology>
    </subcellularLocation>
</comment>
<evidence type="ECO:0000256" key="5">
    <source>
        <dbReference type="ARBA" id="ARBA00022692"/>
    </source>
</evidence>
<feature type="domain" description="ABC transporter" evidence="16">
    <location>
        <begin position="387"/>
        <end position="623"/>
    </location>
</feature>
<dbReference type="Gene3D" id="3.40.50.300">
    <property type="entry name" value="P-loop containing nucleotide triphosphate hydrolases"/>
    <property type="match status" value="2"/>
</dbReference>
<dbReference type="InterPro" id="IPR003593">
    <property type="entry name" value="AAA+_ATPase"/>
</dbReference>
<dbReference type="CDD" id="cd18578">
    <property type="entry name" value="ABC_6TM_Pgp_ABCB1_D2_like"/>
    <property type="match status" value="1"/>
</dbReference>
<evidence type="ECO:0000256" key="6">
    <source>
        <dbReference type="ARBA" id="ARBA00022737"/>
    </source>
</evidence>
<dbReference type="InterPro" id="IPR003439">
    <property type="entry name" value="ABC_transporter-like_ATP-bd"/>
</dbReference>
<comment type="caution">
    <text evidence="18">The sequence shown here is derived from an EMBL/GenBank/DDBJ whole genome shotgun (WGS) entry which is preliminary data.</text>
</comment>
<dbReference type="FunFam" id="3.40.50.300:FF:000479">
    <property type="entry name" value="Multidrug resistance protein 1A"/>
    <property type="match status" value="1"/>
</dbReference>
<dbReference type="PANTHER" id="PTHR43394:SF27">
    <property type="entry name" value="ATP-DEPENDENT TRANSLOCASE ABCB1-LIKE"/>
    <property type="match status" value="1"/>
</dbReference>
<dbReference type="Pfam" id="PF00664">
    <property type="entry name" value="ABC_membrane"/>
    <property type="match status" value="2"/>
</dbReference>
<feature type="region of interest" description="Disordered" evidence="14">
    <location>
        <begin position="631"/>
        <end position="654"/>
    </location>
</feature>
<feature type="transmembrane region" description="Helical" evidence="15">
    <location>
        <begin position="719"/>
        <end position="746"/>
    </location>
</feature>
<keyword evidence="7" id="KW-0547">Nucleotide-binding</keyword>